<gene>
    <name evidence="2" type="ORF">SAMN02910280_2359</name>
</gene>
<sequence length="40" mass="4597">MIENIHDFIEAALPWVTLATAIAVFSVCRDRAEKENKHEK</sequence>
<accession>A0A1K1P1Q1</accession>
<dbReference type="Proteomes" id="UP000183461">
    <property type="component" value="Unassembled WGS sequence"/>
</dbReference>
<keyword evidence="1" id="KW-0472">Membrane</keyword>
<keyword evidence="1" id="KW-1133">Transmembrane helix</keyword>
<evidence type="ECO:0000256" key="1">
    <source>
        <dbReference type="SAM" id="Phobius"/>
    </source>
</evidence>
<proteinExistence type="predicted"/>
<reference evidence="2 3" key="1">
    <citation type="submission" date="2016-11" db="EMBL/GenBank/DDBJ databases">
        <authorList>
            <person name="Jaros S."/>
            <person name="Januszkiewicz K."/>
            <person name="Wedrychowicz H."/>
        </authorList>
    </citation>
    <scope>NUCLEOTIDE SEQUENCE [LARGE SCALE GENOMIC DNA]</scope>
    <source>
        <strain evidence="2 3">YL228</strain>
    </source>
</reference>
<keyword evidence="1" id="KW-0812">Transmembrane</keyword>
<name>A0A1K1P1Q1_RUMFL</name>
<feature type="transmembrane region" description="Helical" evidence="1">
    <location>
        <begin position="12"/>
        <end position="28"/>
    </location>
</feature>
<dbReference type="EMBL" id="FPIP01000006">
    <property type="protein sequence ID" value="SFW40590.1"/>
    <property type="molecule type" value="Genomic_DNA"/>
</dbReference>
<evidence type="ECO:0000313" key="2">
    <source>
        <dbReference type="EMBL" id="SFW40590.1"/>
    </source>
</evidence>
<organism evidence="2 3">
    <name type="scientific">Ruminococcus flavefaciens</name>
    <dbReference type="NCBI Taxonomy" id="1265"/>
    <lineage>
        <taxon>Bacteria</taxon>
        <taxon>Bacillati</taxon>
        <taxon>Bacillota</taxon>
        <taxon>Clostridia</taxon>
        <taxon>Eubacteriales</taxon>
        <taxon>Oscillospiraceae</taxon>
        <taxon>Ruminococcus</taxon>
    </lineage>
</organism>
<dbReference type="AlphaFoldDB" id="A0A1K1P1Q1"/>
<evidence type="ECO:0000313" key="3">
    <source>
        <dbReference type="Proteomes" id="UP000183461"/>
    </source>
</evidence>
<dbReference type="RefSeq" id="WP_278289636.1">
    <property type="nucleotide sequence ID" value="NZ_FPIP01000006.1"/>
</dbReference>
<protein>
    <submittedName>
        <fullName evidence="2">Uncharacterized protein</fullName>
    </submittedName>
</protein>